<dbReference type="Proteomes" id="UP001479290">
    <property type="component" value="Unassembled WGS sequence"/>
</dbReference>
<name>A0AAW1Z8E4_CULAL</name>
<reference evidence="3 4" key="1">
    <citation type="submission" date="2024-05" db="EMBL/GenBank/DDBJ databases">
        <title>A high-quality chromosomal-level genome assembly of Topmouth culter (Culter alburnus).</title>
        <authorList>
            <person name="Zhao H."/>
        </authorList>
    </citation>
    <scope>NUCLEOTIDE SEQUENCE [LARGE SCALE GENOMIC DNA]</scope>
    <source>
        <strain evidence="3">CATC2023</strain>
        <tissue evidence="3">Muscle</tissue>
    </source>
</reference>
<dbReference type="AlphaFoldDB" id="A0AAW1Z8E4"/>
<organism evidence="3 4">
    <name type="scientific">Culter alburnus</name>
    <name type="common">Topmouth culter</name>
    <dbReference type="NCBI Taxonomy" id="194366"/>
    <lineage>
        <taxon>Eukaryota</taxon>
        <taxon>Metazoa</taxon>
        <taxon>Chordata</taxon>
        <taxon>Craniata</taxon>
        <taxon>Vertebrata</taxon>
        <taxon>Euteleostomi</taxon>
        <taxon>Actinopterygii</taxon>
        <taxon>Neopterygii</taxon>
        <taxon>Teleostei</taxon>
        <taxon>Ostariophysi</taxon>
        <taxon>Cypriniformes</taxon>
        <taxon>Xenocyprididae</taxon>
        <taxon>Xenocypridinae</taxon>
        <taxon>Culter</taxon>
    </lineage>
</organism>
<sequence>MSHYNTRKKRNAENVEDECEAPVNTMKPIKQEILMWQNKAEVLQNKVNELEALNSELRQQVVELSAQQNDLIPSTSVAHGESGADDLTSDGNTSTDVESSVTEESSDDSSSSSSSEETQRKTKKRKTKKNKSKKHKKNKKKGKNEYDNIKRGKH</sequence>
<feature type="region of interest" description="Disordered" evidence="2">
    <location>
        <begin position="1"/>
        <end position="20"/>
    </location>
</feature>
<evidence type="ECO:0000256" key="2">
    <source>
        <dbReference type="SAM" id="MobiDB-lite"/>
    </source>
</evidence>
<feature type="region of interest" description="Disordered" evidence="2">
    <location>
        <begin position="72"/>
        <end position="154"/>
    </location>
</feature>
<comment type="caution">
    <text evidence="3">The sequence shown here is derived from an EMBL/GenBank/DDBJ whole genome shotgun (WGS) entry which is preliminary data.</text>
</comment>
<feature type="non-terminal residue" evidence="3">
    <location>
        <position position="154"/>
    </location>
</feature>
<feature type="compositionally biased region" description="Basic and acidic residues" evidence="2">
    <location>
        <begin position="143"/>
        <end position="154"/>
    </location>
</feature>
<feature type="compositionally biased region" description="Basic residues" evidence="2">
    <location>
        <begin position="121"/>
        <end position="142"/>
    </location>
</feature>
<dbReference type="Pfam" id="PF15794">
    <property type="entry name" value="CCDC106"/>
    <property type="match status" value="1"/>
</dbReference>
<proteinExistence type="predicted"/>
<protein>
    <submittedName>
        <fullName evidence="3">Uncharacterized protein</fullName>
    </submittedName>
</protein>
<keyword evidence="4" id="KW-1185">Reference proteome</keyword>
<feature type="compositionally biased region" description="Low complexity" evidence="2">
    <location>
        <begin position="93"/>
        <end position="116"/>
    </location>
</feature>
<accession>A0AAW1Z8E4</accession>
<feature type="coiled-coil region" evidence="1">
    <location>
        <begin position="33"/>
        <end position="70"/>
    </location>
</feature>
<dbReference type="EMBL" id="JAWDJR010000020">
    <property type="protein sequence ID" value="KAK9956290.1"/>
    <property type="molecule type" value="Genomic_DNA"/>
</dbReference>
<gene>
    <name evidence="3" type="ORF">ABG768_014035</name>
</gene>
<keyword evidence="1" id="KW-0175">Coiled coil</keyword>
<evidence type="ECO:0000256" key="1">
    <source>
        <dbReference type="SAM" id="Coils"/>
    </source>
</evidence>
<dbReference type="InterPro" id="IPR031591">
    <property type="entry name" value="CCDC106"/>
</dbReference>
<evidence type="ECO:0000313" key="3">
    <source>
        <dbReference type="EMBL" id="KAK9956290.1"/>
    </source>
</evidence>
<evidence type="ECO:0000313" key="4">
    <source>
        <dbReference type="Proteomes" id="UP001479290"/>
    </source>
</evidence>
<feature type="compositionally biased region" description="Basic residues" evidence="2">
    <location>
        <begin position="1"/>
        <end position="10"/>
    </location>
</feature>